<protein>
    <submittedName>
        <fullName evidence="7">Pyridoxal phosphate-dependent transferase</fullName>
    </submittedName>
</protein>
<gene>
    <name evidence="7" type="ORF">BDV40DRAFT_100718</name>
</gene>
<evidence type="ECO:0000256" key="6">
    <source>
        <dbReference type="ARBA" id="ARBA00022898"/>
    </source>
</evidence>
<keyword evidence="6" id="KW-0663">Pyridoxal phosphate</keyword>
<dbReference type="InterPro" id="IPR015422">
    <property type="entry name" value="PyrdxlP-dep_Trfase_small"/>
</dbReference>
<sequence>MGSIAAAPAEAMFILDSIPQAPEDPVYSLVAAYEADKSPNKVDLGVGAYRGNNARSWILPVIRKVRPRNHIQRSRSNHECLAIAGPSEFISAAQKLILGADSPAIKNGRVCLFQAVSGTGAIQLGGALLLKFHEIAHCLYGFVAATGIS</sequence>
<comment type="similarity">
    <text evidence="2">Belongs to the class-I pyridoxal-phosphate-dependent aminotransferase family.</text>
</comment>
<proteinExistence type="inferred from homology"/>
<evidence type="ECO:0000256" key="4">
    <source>
        <dbReference type="ARBA" id="ARBA00022576"/>
    </source>
</evidence>
<name>A0A5N6UBJ5_ASPTM</name>
<evidence type="ECO:0000313" key="8">
    <source>
        <dbReference type="Proteomes" id="UP000326950"/>
    </source>
</evidence>
<reference evidence="7 8" key="1">
    <citation type="submission" date="2019-04" db="EMBL/GenBank/DDBJ databases">
        <title>Friends and foes A comparative genomics study of 23 Aspergillus species from section Flavi.</title>
        <authorList>
            <consortium name="DOE Joint Genome Institute"/>
            <person name="Kjaerbolling I."/>
            <person name="Vesth T."/>
            <person name="Frisvad J.C."/>
            <person name="Nybo J.L."/>
            <person name="Theobald S."/>
            <person name="Kildgaard S."/>
            <person name="Isbrandt T."/>
            <person name="Kuo A."/>
            <person name="Sato A."/>
            <person name="Lyhne E.K."/>
            <person name="Kogle M.E."/>
            <person name="Wiebenga A."/>
            <person name="Kun R.S."/>
            <person name="Lubbers R.J."/>
            <person name="Makela M.R."/>
            <person name="Barry K."/>
            <person name="Chovatia M."/>
            <person name="Clum A."/>
            <person name="Daum C."/>
            <person name="Haridas S."/>
            <person name="He G."/>
            <person name="LaButti K."/>
            <person name="Lipzen A."/>
            <person name="Mondo S."/>
            <person name="Riley R."/>
            <person name="Salamov A."/>
            <person name="Simmons B.A."/>
            <person name="Magnuson J.K."/>
            <person name="Henrissat B."/>
            <person name="Mortensen U.H."/>
            <person name="Larsen T.O."/>
            <person name="Devries R.P."/>
            <person name="Grigoriev I.V."/>
            <person name="Machida M."/>
            <person name="Baker S.E."/>
            <person name="Andersen M.R."/>
        </authorList>
    </citation>
    <scope>NUCLEOTIDE SEQUENCE [LARGE SCALE GENOMIC DNA]</scope>
    <source>
        <strain evidence="7 8">CBS 117626</strain>
    </source>
</reference>
<dbReference type="GO" id="GO:0006520">
    <property type="term" value="P:amino acid metabolic process"/>
    <property type="evidence" value="ECO:0007669"/>
    <property type="project" value="InterPro"/>
</dbReference>
<evidence type="ECO:0000256" key="1">
    <source>
        <dbReference type="ARBA" id="ARBA00001933"/>
    </source>
</evidence>
<dbReference type="Gene3D" id="3.40.640.10">
    <property type="entry name" value="Type I PLP-dependent aspartate aminotransferase-like (Major domain)"/>
    <property type="match status" value="1"/>
</dbReference>
<dbReference type="OrthoDB" id="550424at2759"/>
<dbReference type="InterPro" id="IPR015424">
    <property type="entry name" value="PyrdxlP-dep_Trfase"/>
</dbReference>
<dbReference type="InterPro" id="IPR000796">
    <property type="entry name" value="Asp_trans"/>
</dbReference>
<organism evidence="7 8">
    <name type="scientific">Aspergillus tamarii</name>
    <dbReference type="NCBI Taxonomy" id="41984"/>
    <lineage>
        <taxon>Eukaryota</taxon>
        <taxon>Fungi</taxon>
        <taxon>Dikarya</taxon>
        <taxon>Ascomycota</taxon>
        <taxon>Pezizomycotina</taxon>
        <taxon>Eurotiomycetes</taxon>
        <taxon>Eurotiomycetidae</taxon>
        <taxon>Eurotiales</taxon>
        <taxon>Aspergillaceae</taxon>
        <taxon>Aspergillus</taxon>
        <taxon>Aspergillus subgen. Circumdati</taxon>
    </lineage>
</organism>
<dbReference type="AlphaFoldDB" id="A0A5N6UBJ5"/>
<evidence type="ECO:0000256" key="5">
    <source>
        <dbReference type="ARBA" id="ARBA00022679"/>
    </source>
</evidence>
<keyword evidence="8" id="KW-1185">Reference proteome</keyword>
<evidence type="ECO:0000256" key="3">
    <source>
        <dbReference type="ARBA" id="ARBA00011738"/>
    </source>
</evidence>
<dbReference type="Proteomes" id="UP000326950">
    <property type="component" value="Unassembled WGS sequence"/>
</dbReference>
<dbReference type="Gene3D" id="3.90.1150.10">
    <property type="entry name" value="Aspartate Aminotransferase, domain 1"/>
    <property type="match status" value="1"/>
</dbReference>
<dbReference type="InterPro" id="IPR015421">
    <property type="entry name" value="PyrdxlP-dep_Trfase_major"/>
</dbReference>
<comment type="subunit">
    <text evidence="3">Homodimer.</text>
</comment>
<accession>A0A5N6UBJ5</accession>
<dbReference type="EMBL" id="ML738789">
    <property type="protein sequence ID" value="KAE8155942.1"/>
    <property type="molecule type" value="Genomic_DNA"/>
</dbReference>
<evidence type="ECO:0000313" key="7">
    <source>
        <dbReference type="EMBL" id="KAE8155942.1"/>
    </source>
</evidence>
<dbReference type="GO" id="GO:0004069">
    <property type="term" value="F:L-aspartate:2-oxoglutarate aminotransferase activity"/>
    <property type="evidence" value="ECO:0007669"/>
    <property type="project" value="UniProtKB-EC"/>
</dbReference>
<evidence type="ECO:0000256" key="2">
    <source>
        <dbReference type="ARBA" id="ARBA00007441"/>
    </source>
</evidence>
<keyword evidence="4" id="KW-0032">Aminotransferase</keyword>
<dbReference type="PANTHER" id="PTHR11879:SF22">
    <property type="entry name" value="ASPARTATE AMINOTRANSFERASE, MITOCHONDRIAL"/>
    <property type="match status" value="1"/>
</dbReference>
<dbReference type="SUPFAM" id="SSF53383">
    <property type="entry name" value="PLP-dependent transferases"/>
    <property type="match status" value="1"/>
</dbReference>
<keyword evidence="5 7" id="KW-0808">Transferase</keyword>
<comment type="cofactor">
    <cofactor evidence="1">
        <name>pyridoxal 5'-phosphate</name>
        <dbReference type="ChEBI" id="CHEBI:597326"/>
    </cofactor>
</comment>
<dbReference type="PANTHER" id="PTHR11879">
    <property type="entry name" value="ASPARTATE AMINOTRANSFERASE"/>
    <property type="match status" value="1"/>
</dbReference>